<proteinExistence type="inferred from homology"/>
<keyword evidence="14" id="KW-1185">Reference proteome</keyword>
<keyword evidence="9 12" id="KW-0472">Membrane</keyword>
<gene>
    <name evidence="13" type="ORF">PCOR1329_LOCUS85015</name>
</gene>
<comment type="similarity">
    <text evidence="2">Belongs to the glycosyltransferase 29 family.</text>
</comment>
<evidence type="ECO:0000256" key="12">
    <source>
        <dbReference type="SAM" id="Phobius"/>
    </source>
</evidence>
<comment type="subcellular location">
    <subcellularLocation>
        <location evidence="1">Golgi apparatus membrane</location>
        <topology evidence="1">Single-pass type II membrane protein</topology>
    </subcellularLocation>
</comment>
<evidence type="ECO:0000256" key="4">
    <source>
        <dbReference type="ARBA" id="ARBA00022679"/>
    </source>
</evidence>
<feature type="region of interest" description="Disordered" evidence="11">
    <location>
        <begin position="432"/>
        <end position="467"/>
    </location>
</feature>
<feature type="compositionally biased region" description="Polar residues" evidence="11">
    <location>
        <begin position="432"/>
        <end position="445"/>
    </location>
</feature>
<evidence type="ECO:0000256" key="3">
    <source>
        <dbReference type="ARBA" id="ARBA00022676"/>
    </source>
</evidence>
<evidence type="ECO:0000256" key="5">
    <source>
        <dbReference type="ARBA" id="ARBA00022692"/>
    </source>
</evidence>
<evidence type="ECO:0000256" key="8">
    <source>
        <dbReference type="ARBA" id="ARBA00023034"/>
    </source>
</evidence>
<dbReference type="Proteomes" id="UP001189429">
    <property type="component" value="Unassembled WGS sequence"/>
</dbReference>
<evidence type="ECO:0000313" key="13">
    <source>
        <dbReference type="EMBL" id="CAK0911007.1"/>
    </source>
</evidence>
<reference evidence="13" key="1">
    <citation type="submission" date="2023-10" db="EMBL/GenBank/DDBJ databases">
        <authorList>
            <person name="Chen Y."/>
            <person name="Shah S."/>
            <person name="Dougan E. K."/>
            <person name="Thang M."/>
            <person name="Chan C."/>
        </authorList>
    </citation>
    <scope>NUCLEOTIDE SEQUENCE [LARGE SCALE GENOMIC DNA]</scope>
</reference>
<evidence type="ECO:0000256" key="11">
    <source>
        <dbReference type="SAM" id="MobiDB-lite"/>
    </source>
</evidence>
<dbReference type="EMBL" id="CAUYUJ010022503">
    <property type="protein sequence ID" value="CAK0911007.1"/>
    <property type="molecule type" value="Genomic_DNA"/>
</dbReference>
<sequence>MRVSPKNGNRPWMSCGGRFVKQCIRPRAFFAIVVILAGGLFLIDLPDEQVLRPDPTDSDEDLVADPDEGVVVGTATNLSGTAALPFLKGAQPNNTVVAVYHFLDNEDGAFGARWLYGVEHPSYAEDHVFFDLGRTMVVGTHQDLNEQFGLMCPCPFLKDCPMSKGRWKYNMRLLQKIFGVHDFPCTQVHPDAIERARSLGYDSIQITNHFLDTKNVTVMSTPQETAGNNSKFEIIDLTSNTVANWAGRLELPHYRTRSGKPCRMMSRKVLPEERRWFGDDQLLLACDQGAGADAAGSHGTGIGSCAGVRSRARFFFFSYLGFVCKTSFSNEKVECNPWDPDHFAANGCFFTVPCPGNFRGRGGTCARYTGRRQYPPRAVVPAFSSCAVVWDHGRLAGRGCGGDIDGHDGVFRVDVPRTHGAERDLGSRLNVSITSPGLANSSSVARPQRRQQRPGHRPSTSPTSPRCCWRRPAASSVTLSCAATPLPRMLTACSVAILDGNVFLTSSNGRARGVSGHWGLQGP</sequence>
<keyword evidence="5 12" id="KW-0812">Transmembrane</keyword>
<organism evidence="13 14">
    <name type="scientific">Prorocentrum cordatum</name>
    <dbReference type="NCBI Taxonomy" id="2364126"/>
    <lineage>
        <taxon>Eukaryota</taxon>
        <taxon>Sar</taxon>
        <taxon>Alveolata</taxon>
        <taxon>Dinophyceae</taxon>
        <taxon>Prorocentrales</taxon>
        <taxon>Prorocentraceae</taxon>
        <taxon>Prorocentrum</taxon>
    </lineage>
</organism>
<name>A0ABN9YGK9_9DINO</name>
<keyword evidence="7 12" id="KW-1133">Transmembrane helix</keyword>
<evidence type="ECO:0000256" key="10">
    <source>
        <dbReference type="ARBA" id="ARBA00023180"/>
    </source>
</evidence>
<feature type="compositionally biased region" description="Basic residues" evidence="11">
    <location>
        <begin position="447"/>
        <end position="456"/>
    </location>
</feature>
<evidence type="ECO:0000256" key="6">
    <source>
        <dbReference type="ARBA" id="ARBA00022968"/>
    </source>
</evidence>
<evidence type="ECO:0000256" key="2">
    <source>
        <dbReference type="ARBA" id="ARBA00006003"/>
    </source>
</evidence>
<dbReference type="Pfam" id="PF00777">
    <property type="entry name" value="Glyco_transf_29"/>
    <property type="match status" value="1"/>
</dbReference>
<feature type="transmembrane region" description="Helical" evidence="12">
    <location>
        <begin position="28"/>
        <end position="45"/>
    </location>
</feature>
<comment type="caution">
    <text evidence="13">The sequence shown here is derived from an EMBL/GenBank/DDBJ whole genome shotgun (WGS) entry which is preliminary data.</text>
</comment>
<dbReference type="Gene3D" id="3.90.1480.20">
    <property type="entry name" value="Glycosyl transferase family 29"/>
    <property type="match status" value="1"/>
</dbReference>
<keyword evidence="3" id="KW-0328">Glycosyltransferase</keyword>
<keyword evidence="10" id="KW-0325">Glycoprotein</keyword>
<evidence type="ECO:0000256" key="9">
    <source>
        <dbReference type="ARBA" id="ARBA00023136"/>
    </source>
</evidence>
<evidence type="ECO:0008006" key="15">
    <source>
        <dbReference type="Google" id="ProtNLM"/>
    </source>
</evidence>
<keyword evidence="8" id="KW-0333">Golgi apparatus</keyword>
<evidence type="ECO:0000256" key="1">
    <source>
        <dbReference type="ARBA" id="ARBA00004323"/>
    </source>
</evidence>
<accession>A0ABN9YGK9</accession>
<evidence type="ECO:0000256" key="7">
    <source>
        <dbReference type="ARBA" id="ARBA00022989"/>
    </source>
</evidence>
<protein>
    <recommendedName>
        <fullName evidence="15">Phospholipase B-like</fullName>
    </recommendedName>
</protein>
<dbReference type="InterPro" id="IPR001675">
    <property type="entry name" value="Glyco_trans_29"/>
</dbReference>
<evidence type="ECO:0000313" key="14">
    <source>
        <dbReference type="Proteomes" id="UP001189429"/>
    </source>
</evidence>
<keyword evidence="4" id="KW-0808">Transferase</keyword>
<dbReference type="InterPro" id="IPR038578">
    <property type="entry name" value="GT29-like_sf"/>
</dbReference>
<keyword evidence="6" id="KW-0735">Signal-anchor</keyword>